<name>A0A3B6VVC6_BRAPL</name>
<sequence>MSKSVLYVVANENFQDEEFFESKKILESKGYSIKLASSIIGEAHGKLGSTVNTELLFSEVSTDDFDAIVFVGGVGSIKLWDDWRTQGLAKLFLDNGKIVAGIGSGVVIMANAGILANINVTCLKENESPVRHNNANIVEENVVVSGNIITANGPQSAKEFGNVLLNALEAV</sequence>
<dbReference type="InterPro" id="IPR029062">
    <property type="entry name" value="Class_I_gatase-like"/>
</dbReference>
<dbReference type="Proteomes" id="UP000010793">
    <property type="component" value="Chromosome"/>
</dbReference>
<dbReference type="PANTHER" id="PTHR48094:SF12">
    <property type="entry name" value="PARKINSON DISEASE PROTEIN 7 HOMOLOG"/>
    <property type="match status" value="1"/>
</dbReference>
<dbReference type="PANTHER" id="PTHR48094">
    <property type="entry name" value="PROTEIN/NUCLEIC ACID DEGLYCASE DJ-1-RELATED"/>
    <property type="match status" value="1"/>
</dbReference>
<protein>
    <submittedName>
        <fullName evidence="2">Intracellular protease, PfpI family protein</fullName>
    </submittedName>
</protein>
<proteinExistence type="predicted"/>
<keyword evidence="2" id="KW-0378">Hydrolase</keyword>
<feature type="domain" description="DJ-1/PfpI" evidence="1">
    <location>
        <begin position="3"/>
        <end position="166"/>
    </location>
</feature>
<dbReference type="RefSeq" id="WP_013244938.1">
    <property type="nucleotide sequence ID" value="NC_019908.1"/>
</dbReference>
<accession>A0A3B6VVC6</accession>
<evidence type="ECO:0000259" key="1">
    <source>
        <dbReference type="Pfam" id="PF01965"/>
    </source>
</evidence>
<keyword evidence="3" id="KW-1185">Reference proteome</keyword>
<dbReference type="GeneID" id="56440566"/>
<dbReference type="SUPFAM" id="SSF52317">
    <property type="entry name" value="Class I glutamine amidotransferase-like"/>
    <property type="match status" value="1"/>
</dbReference>
<organism evidence="2 3">
    <name type="scientific">Brachyspira pilosicoli P43/6/78</name>
    <dbReference type="NCBI Taxonomy" id="1042417"/>
    <lineage>
        <taxon>Bacteria</taxon>
        <taxon>Pseudomonadati</taxon>
        <taxon>Spirochaetota</taxon>
        <taxon>Spirochaetia</taxon>
        <taxon>Brachyspirales</taxon>
        <taxon>Brachyspiraceae</taxon>
        <taxon>Brachyspira</taxon>
    </lineage>
</organism>
<dbReference type="EMBL" id="CP002873">
    <property type="protein sequence ID" value="AGA66279.1"/>
    <property type="molecule type" value="Genomic_DNA"/>
</dbReference>
<evidence type="ECO:0000313" key="3">
    <source>
        <dbReference type="Proteomes" id="UP000010793"/>
    </source>
</evidence>
<gene>
    <name evidence="2" type="ORF">BPP43_05095</name>
</gene>
<dbReference type="GO" id="GO:0005737">
    <property type="term" value="C:cytoplasm"/>
    <property type="evidence" value="ECO:0007669"/>
    <property type="project" value="TreeGrafter"/>
</dbReference>
<dbReference type="Pfam" id="PF01965">
    <property type="entry name" value="DJ-1_PfpI"/>
    <property type="match status" value="1"/>
</dbReference>
<dbReference type="InterPro" id="IPR002818">
    <property type="entry name" value="DJ-1/PfpI"/>
</dbReference>
<reference evidence="2 3" key="1">
    <citation type="journal article" date="2013" name="Genome Announc.">
        <title>Complete Genome Sequence of the Porcine Strain Brachyspira pilosicoli P43/6/78(T.).</title>
        <authorList>
            <person name="Lin C."/>
            <person name="den Bakker H.C."/>
            <person name="Suzuki H."/>
            <person name="Lefebure T."/>
            <person name="Ponnala L."/>
            <person name="Sun Q."/>
            <person name="Stanhope M.J."/>
            <person name="Wiedmann M."/>
            <person name="Duhamel G.E."/>
        </authorList>
    </citation>
    <scope>NUCLEOTIDE SEQUENCE [LARGE SCALE GENOMIC DNA]</scope>
    <source>
        <strain evidence="2 3">P43/6/78</strain>
    </source>
</reference>
<evidence type="ECO:0000313" key="2">
    <source>
        <dbReference type="EMBL" id="AGA66279.1"/>
    </source>
</evidence>
<dbReference type="Gene3D" id="3.40.50.880">
    <property type="match status" value="1"/>
</dbReference>
<keyword evidence="2" id="KW-0645">Protease</keyword>
<dbReference type="KEGG" id="bpip:BPP43_05095"/>
<dbReference type="GO" id="GO:0006508">
    <property type="term" value="P:proteolysis"/>
    <property type="evidence" value="ECO:0007669"/>
    <property type="project" value="UniProtKB-KW"/>
</dbReference>
<dbReference type="InterPro" id="IPR050325">
    <property type="entry name" value="Prot/Nucl_acid_deglycase"/>
</dbReference>
<dbReference type="AlphaFoldDB" id="A0A3B6VVC6"/>
<dbReference type="GO" id="GO:0008233">
    <property type="term" value="F:peptidase activity"/>
    <property type="evidence" value="ECO:0007669"/>
    <property type="project" value="UniProtKB-KW"/>
</dbReference>